<dbReference type="GO" id="GO:0009231">
    <property type="term" value="P:riboflavin biosynthetic process"/>
    <property type="evidence" value="ECO:0007669"/>
    <property type="project" value="InterPro"/>
</dbReference>
<dbReference type="SUPFAM" id="SSF53597">
    <property type="entry name" value="Dihydrofolate reductase-like"/>
    <property type="match status" value="1"/>
</dbReference>
<dbReference type="PANTHER" id="PTHR38011">
    <property type="entry name" value="DIHYDROFOLATE REDUCTASE FAMILY PROTEIN (AFU_ORTHOLOGUE AFUA_8G06820)"/>
    <property type="match status" value="1"/>
</dbReference>
<protein>
    <submittedName>
        <fullName evidence="2">Dihydrofolate reductase</fullName>
    </submittedName>
</protein>
<organism evidence="2 3">
    <name type="scientific">Nonomuraea fuscirosea</name>
    <dbReference type="NCBI Taxonomy" id="1291556"/>
    <lineage>
        <taxon>Bacteria</taxon>
        <taxon>Bacillati</taxon>
        <taxon>Actinomycetota</taxon>
        <taxon>Actinomycetes</taxon>
        <taxon>Streptosporangiales</taxon>
        <taxon>Streptosporangiaceae</taxon>
        <taxon>Nonomuraea</taxon>
    </lineage>
</organism>
<dbReference type="OrthoDB" id="3471694at2"/>
<dbReference type="InterPro" id="IPR050765">
    <property type="entry name" value="Riboflavin_Biosynth_HTPR"/>
</dbReference>
<dbReference type="GO" id="GO:0008703">
    <property type="term" value="F:5-amino-6-(5-phosphoribosylamino)uracil reductase activity"/>
    <property type="evidence" value="ECO:0007669"/>
    <property type="project" value="InterPro"/>
</dbReference>
<dbReference type="EMBL" id="PVNG01000024">
    <property type="protein sequence ID" value="PRX58155.1"/>
    <property type="molecule type" value="Genomic_DNA"/>
</dbReference>
<proteinExistence type="predicted"/>
<feature type="domain" description="Bacterial bifunctional deaminase-reductase C-terminal" evidence="1">
    <location>
        <begin position="3"/>
        <end position="173"/>
    </location>
</feature>
<dbReference type="AlphaFoldDB" id="A0A2T0MKJ9"/>
<sequence>MRKLVESTFVTLDGVIGDPHVWGAPYWDEDHQEYGSKLLFEADTLLLGRETYEGFAEAWAGRSGDAYTDKMNSMPKYVASTTLKSAEAWNGNLIEGDVAEAVAELKRQPGQNILKYGTGALDRTLIEHGLVDEFHFWMFPVLAGGGDRLLSGLIDLTHLRLLRTTPFTSGVVVLTYGPKG</sequence>
<evidence type="ECO:0000313" key="2">
    <source>
        <dbReference type="EMBL" id="PRX58155.1"/>
    </source>
</evidence>
<dbReference type="RefSeq" id="WP_106249701.1">
    <property type="nucleotide sequence ID" value="NZ_JBFAIB010000021.1"/>
</dbReference>
<dbReference type="InterPro" id="IPR024072">
    <property type="entry name" value="DHFR-like_dom_sf"/>
</dbReference>
<comment type="caution">
    <text evidence="2">The sequence shown here is derived from an EMBL/GenBank/DDBJ whole genome shotgun (WGS) entry which is preliminary data.</text>
</comment>
<dbReference type="Pfam" id="PF01872">
    <property type="entry name" value="RibD_C"/>
    <property type="match status" value="1"/>
</dbReference>
<keyword evidence="3" id="KW-1185">Reference proteome</keyword>
<dbReference type="InterPro" id="IPR002734">
    <property type="entry name" value="RibDG_C"/>
</dbReference>
<evidence type="ECO:0000313" key="3">
    <source>
        <dbReference type="Proteomes" id="UP000238312"/>
    </source>
</evidence>
<dbReference type="Gene3D" id="3.40.430.10">
    <property type="entry name" value="Dihydrofolate Reductase, subunit A"/>
    <property type="match status" value="1"/>
</dbReference>
<evidence type="ECO:0000259" key="1">
    <source>
        <dbReference type="Pfam" id="PF01872"/>
    </source>
</evidence>
<dbReference type="Proteomes" id="UP000238312">
    <property type="component" value="Unassembled WGS sequence"/>
</dbReference>
<dbReference type="PANTHER" id="PTHR38011:SF11">
    <property type="entry name" value="2,5-DIAMINO-6-RIBOSYLAMINO-4(3H)-PYRIMIDINONE 5'-PHOSPHATE REDUCTASE"/>
    <property type="match status" value="1"/>
</dbReference>
<gene>
    <name evidence="2" type="ORF">B0I32_124143</name>
</gene>
<accession>A0A2T0MKJ9</accession>
<name>A0A2T0MKJ9_9ACTN</name>
<reference evidence="2 3" key="1">
    <citation type="submission" date="2018-03" db="EMBL/GenBank/DDBJ databases">
        <title>Genomic Encyclopedia of Type Strains, Phase III (KMG-III): the genomes of soil and plant-associated and newly described type strains.</title>
        <authorList>
            <person name="Whitman W."/>
        </authorList>
    </citation>
    <scope>NUCLEOTIDE SEQUENCE [LARGE SCALE GENOMIC DNA]</scope>
    <source>
        <strain evidence="2 3">CGMCC 4.7104</strain>
    </source>
</reference>